<reference evidence="1 2" key="1">
    <citation type="submission" date="2019-03" db="EMBL/GenBank/DDBJ databases">
        <title>Genomic Encyclopedia of Type Strains, Phase IV (KMG-IV): sequencing the most valuable type-strain genomes for metagenomic binning, comparative biology and taxonomic classification.</title>
        <authorList>
            <person name="Goeker M."/>
        </authorList>
    </citation>
    <scope>NUCLEOTIDE SEQUENCE [LARGE SCALE GENOMIC DNA]</scope>
    <source>
        <strain evidence="1 2">DSM 16326</strain>
    </source>
</reference>
<dbReference type="Proteomes" id="UP000294914">
    <property type="component" value="Unassembled WGS sequence"/>
</dbReference>
<proteinExistence type="predicted"/>
<keyword evidence="2" id="KW-1185">Reference proteome</keyword>
<comment type="caution">
    <text evidence="1">The sequence shown here is derived from an EMBL/GenBank/DDBJ whole genome shotgun (WGS) entry which is preliminary data.</text>
</comment>
<dbReference type="EMBL" id="SOQX01000004">
    <property type="protein sequence ID" value="TDY00964.1"/>
    <property type="molecule type" value="Genomic_DNA"/>
</dbReference>
<gene>
    <name evidence="1" type="ORF">EDC23_1710</name>
</gene>
<organism evidence="1 2">
    <name type="scientific">Thiohalophilus thiocyanatoxydans</name>
    <dbReference type="NCBI Taxonomy" id="381308"/>
    <lineage>
        <taxon>Bacteria</taxon>
        <taxon>Pseudomonadati</taxon>
        <taxon>Pseudomonadota</taxon>
        <taxon>Gammaproteobacteria</taxon>
        <taxon>Thiohalomonadales</taxon>
        <taxon>Thiohalophilaceae</taxon>
        <taxon>Thiohalophilus</taxon>
    </lineage>
</organism>
<name>A0A4R8ILG8_9GAMM</name>
<dbReference type="OrthoDB" id="5296715at2"/>
<evidence type="ECO:0000313" key="2">
    <source>
        <dbReference type="Proteomes" id="UP000294914"/>
    </source>
</evidence>
<sequence>MDSTGLICRPGLEPAEPLYTRVPIRDESGQYLTDFMMIIPGLRQRSAQLRQEVLGRIDHVLQLYRRTVVFADFNMKTSVLWVSVKPVPGICLELPAVIKFHVPEALLVSHRAPG</sequence>
<dbReference type="AlphaFoldDB" id="A0A4R8ILG8"/>
<dbReference type="RefSeq" id="WP_134083468.1">
    <property type="nucleotide sequence ID" value="NZ_SOQX01000004.1"/>
</dbReference>
<evidence type="ECO:0000313" key="1">
    <source>
        <dbReference type="EMBL" id="TDY00964.1"/>
    </source>
</evidence>
<accession>A0A4R8ILG8</accession>
<protein>
    <submittedName>
        <fullName evidence="1">Uncharacterized protein</fullName>
    </submittedName>
</protein>